<evidence type="ECO:0000313" key="1">
    <source>
        <dbReference type="EMBL" id="KAA3766803.1"/>
    </source>
</evidence>
<dbReference type="EMBL" id="VWMK01000006">
    <property type="protein sequence ID" value="KAA3766803.1"/>
    <property type="molecule type" value="Genomic_DNA"/>
</dbReference>
<comment type="caution">
    <text evidence="1">The sequence shown here is derived from an EMBL/GenBank/DDBJ whole genome shotgun (WGS) entry which is preliminary data.</text>
</comment>
<sequence length="546" mass="59265">MIKLRNDSIKTMMMVILFPVIFFSCIEEEMTCERVPMTVHYVGAGGSVVTRGTEISSADDLKGNKFGLFASLTPASLVAETYFNASATVNDNLTATISPGQFWPTVQSSMKFFSWYPFDGGNHPIANFDNPAEMVLAYSASTDAAAHKDVMAGVTQTSQWGAGINVHFYHTLTKVSFTFKKKDPAPEELIIEKIQFQGVGAEGKLTVPSIPAATTESGKPAFVWNNITTGTVTSDLASTPTAQKTVGTVATQIGDTFFMLPAATFSDAAKMIVTTNHGIREFLLKDIAEAVGSKHSWQSGEHINYNMTMSNEEYTITATPLPWEWDENSVNVIFDGQYYLKLSQGKVRLGANGATVNIIAETNYDADPNTGYPVGALLNKTGMATWATVTMGTPTVSGTVRTYDITVVIPSYTAVATEKRETQFYIDAGNLHHKILLEQWGGTGVWLTPSETLDTNDLGIGLTQRRVLTFTSGNPGNWTWEVTGVQDPDKILLNWDTMFGSKGGNGGVIYFYYNAGTKEGTTATLTVSNTNGDNPDITVTLTVPQW</sequence>
<organism evidence="1 2">
    <name type="scientific">Bacteroides salyersiae</name>
    <dbReference type="NCBI Taxonomy" id="291644"/>
    <lineage>
        <taxon>Bacteria</taxon>
        <taxon>Pseudomonadati</taxon>
        <taxon>Bacteroidota</taxon>
        <taxon>Bacteroidia</taxon>
        <taxon>Bacteroidales</taxon>
        <taxon>Bacteroidaceae</taxon>
        <taxon>Bacteroides</taxon>
    </lineage>
</organism>
<proteinExistence type="predicted"/>
<protein>
    <submittedName>
        <fullName evidence="1">Fimbrillin family protein</fullName>
    </submittedName>
</protein>
<dbReference type="CDD" id="cd13120">
    <property type="entry name" value="BF2867_like_N"/>
    <property type="match status" value="1"/>
</dbReference>
<dbReference type="Proteomes" id="UP000422221">
    <property type="component" value="Unassembled WGS sequence"/>
</dbReference>
<dbReference type="AlphaFoldDB" id="A0A7J4XKA8"/>
<evidence type="ECO:0000313" key="2">
    <source>
        <dbReference type="Proteomes" id="UP000422221"/>
    </source>
</evidence>
<dbReference type="RefSeq" id="WP_130058977.1">
    <property type="nucleotide sequence ID" value="NZ_JADNPJ010000015.1"/>
</dbReference>
<accession>A0A7J4XKA8</accession>
<gene>
    <name evidence="1" type="ORF">F3F73_07985</name>
</gene>
<reference evidence="1 2" key="1">
    <citation type="journal article" date="2019" name="Nat. Med.">
        <title>A library of human gut bacterial isolates paired with longitudinal multiomics data enables mechanistic microbiome research.</title>
        <authorList>
            <person name="Poyet M."/>
            <person name="Groussin M."/>
            <person name="Gibbons S.M."/>
            <person name="Avila-Pacheco J."/>
            <person name="Jiang X."/>
            <person name="Kearney S.M."/>
            <person name="Perrotta A.R."/>
            <person name="Berdy B."/>
            <person name="Zhao S."/>
            <person name="Lieberman T.D."/>
            <person name="Swanson P.K."/>
            <person name="Smith M."/>
            <person name="Roesemann S."/>
            <person name="Alexander J.E."/>
            <person name="Rich S.A."/>
            <person name="Livny J."/>
            <person name="Vlamakis H."/>
            <person name="Clish C."/>
            <person name="Bullock K."/>
            <person name="Deik A."/>
            <person name="Scott J."/>
            <person name="Pierce K.A."/>
            <person name="Xavier R.J."/>
            <person name="Alm E.J."/>
        </authorList>
    </citation>
    <scope>NUCLEOTIDE SEQUENCE [LARGE SCALE GENOMIC DNA]</scope>
    <source>
        <strain evidence="1 2">BIOML-A10</strain>
    </source>
</reference>
<dbReference type="PROSITE" id="PS51257">
    <property type="entry name" value="PROKAR_LIPOPROTEIN"/>
    <property type="match status" value="1"/>
</dbReference>
<dbReference type="CDD" id="cd13121">
    <property type="entry name" value="BF2867_like_C"/>
    <property type="match status" value="1"/>
</dbReference>
<name>A0A7J4XKA8_9BACE</name>